<dbReference type="InParanoid" id="A0A2R6R4R4"/>
<dbReference type="Proteomes" id="UP000241394">
    <property type="component" value="Chromosome LG9"/>
</dbReference>
<keyword evidence="3" id="KW-0862">Zinc</keyword>
<feature type="region of interest" description="Disordered" evidence="5">
    <location>
        <begin position="726"/>
        <end position="770"/>
    </location>
</feature>
<dbReference type="InterPro" id="IPR018289">
    <property type="entry name" value="MULE_transposase_dom"/>
</dbReference>
<dbReference type="InterPro" id="IPR000270">
    <property type="entry name" value="PB1_dom"/>
</dbReference>
<dbReference type="AlphaFoldDB" id="A0A2R6R4R4"/>
<dbReference type="Pfam" id="PF04434">
    <property type="entry name" value="SWIM"/>
    <property type="match status" value="1"/>
</dbReference>
<dbReference type="OMA" id="DNTHTCE"/>
<dbReference type="SMART" id="SM00575">
    <property type="entry name" value="ZnF_PMZ"/>
    <property type="match status" value="1"/>
</dbReference>
<dbReference type="Gramene" id="PSS20993">
    <property type="protein sequence ID" value="PSS20993"/>
    <property type="gene ID" value="CEY00_Acc10033"/>
</dbReference>
<reference evidence="7 8" key="1">
    <citation type="submission" date="2017-07" db="EMBL/GenBank/DDBJ databases">
        <title>An improved, manually edited Actinidia chinensis var. chinensis (kiwifruit) genome highlights the challenges associated with draft genomes and gene prediction in plants.</title>
        <authorList>
            <person name="Pilkington S."/>
            <person name="Crowhurst R."/>
            <person name="Hilario E."/>
            <person name="Nardozza S."/>
            <person name="Fraser L."/>
            <person name="Peng Y."/>
            <person name="Gunaseelan K."/>
            <person name="Simpson R."/>
            <person name="Tahir J."/>
            <person name="Deroles S."/>
            <person name="Templeton K."/>
            <person name="Luo Z."/>
            <person name="Davy M."/>
            <person name="Cheng C."/>
            <person name="Mcneilage M."/>
            <person name="Scaglione D."/>
            <person name="Liu Y."/>
            <person name="Zhang Q."/>
            <person name="Datson P."/>
            <person name="De Silva N."/>
            <person name="Gardiner S."/>
            <person name="Bassett H."/>
            <person name="Chagne D."/>
            <person name="Mccallum J."/>
            <person name="Dzierzon H."/>
            <person name="Deng C."/>
            <person name="Wang Y.-Y."/>
            <person name="Barron N."/>
            <person name="Manako K."/>
            <person name="Bowen J."/>
            <person name="Foster T."/>
            <person name="Erridge Z."/>
            <person name="Tiffin H."/>
            <person name="Waite C."/>
            <person name="Davies K."/>
            <person name="Grierson E."/>
            <person name="Laing W."/>
            <person name="Kirk R."/>
            <person name="Chen X."/>
            <person name="Wood M."/>
            <person name="Montefiori M."/>
            <person name="Brummell D."/>
            <person name="Schwinn K."/>
            <person name="Catanach A."/>
            <person name="Fullerton C."/>
            <person name="Li D."/>
            <person name="Meiyalaghan S."/>
            <person name="Nieuwenhuizen N."/>
            <person name="Read N."/>
            <person name="Prakash R."/>
            <person name="Hunter D."/>
            <person name="Zhang H."/>
            <person name="Mckenzie M."/>
            <person name="Knabel M."/>
            <person name="Harris A."/>
            <person name="Allan A."/>
            <person name="Chen A."/>
            <person name="Janssen B."/>
            <person name="Plunkett B."/>
            <person name="Dwamena C."/>
            <person name="Voogd C."/>
            <person name="Leif D."/>
            <person name="Lafferty D."/>
            <person name="Souleyre E."/>
            <person name="Varkonyi-Gasic E."/>
            <person name="Gambi F."/>
            <person name="Hanley J."/>
            <person name="Yao J.-L."/>
            <person name="Cheung J."/>
            <person name="David K."/>
            <person name="Warren B."/>
            <person name="Marsh K."/>
            <person name="Snowden K."/>
            <person name="Lin-Wang K."/>
            <person name="Brian L."/>
            <person name="Martinez-Sanchez M."/>
            <person name="Wang M."/>
            <person name="Ileperuma N."/>
            <person name="Macnee N."/>
            <person name="Campin R."/>
            <person name="Mcatee P."/>
            <person name="Drummond R."/>
            <person name="Espley R."/>
            <person name="Ireland H."/>
            <person name="Wu R."/>
            <person name="Atkinson R."/>
            <person name="Karunairetnam S."/>
            <person name="Bulley S."/>
            <person name="Chunkath S."/>
            <person name="Hanley Z."/>
            <person name="Storey R."/>
            <person name="Thrimawithana A."/>
            <person name="Thomson S."/>
            <person name="David C."/>
            <person name="Testolin R."/>
        </authorList>
    </citation>
    <scope>NUCLEOTIDE SEQUENCE [LARGE SCALE GENOMIC DNA]</scope>
    <source>
        <strain evidence="8">cv. Red5</strain>
        <tissue evidence="7">Young leaf</tissue>
    </source>
</reference>
<comment type="caution">
    <text evidence="7">The sequence shown here is derived from an EMBL/GenBank/DDBJ whole genome shotgun (WGS) entry which is preliminary data.</text>
</comment>
<dbReference type="GO" id="GO:0008270">
    <property type="term" value="F:zinc ion binding"/>
    <property type="evidence" value="ECO:0007669"/>
    <property type="project" value="UniProtKB-KW"/>
</dbReference>
<dbReference type="Pfam" id="PF03108">
    <property type="entry name" value="DBD_Tnp_Mut"/>
    <property type="match status" value="1"/>
</dbReference>
<evidence type="ECO:0000256" key="2">
    <source>
        <dbReference type="ARBA" id="ARBA00022771"/>
    </source>
</evidence>
<evidence type="ECO:0000313" key="7">
    <source>
        <dbReference type="EMBL" id="PSS20993.1"/>
    </source>
</evidence>
<dbReference type="PANTHER" id="PTHR31973">
    <property type="entry name" value="POLYPROTEIN, PUTATIVE-RELATED"/>
    <property type="match status" value="1"/>
</dbReference>
<dbReference type="EMBL" id="NKQK01000009">
    <property type="protein sequence ID" value="PSS20993.1"/>
    <property type="molecule type" value="Genomic_DNA"/>
</dbReference>
<protein>
    <submittedName>
        <fullName evidence="7">Protein FAR1-RELATED SEQUENCE like</fullName>
    </submittedName>
</protein>
<dbReference type="STRING" id="1590841.A0A2R6R4R4"/>
<gene>
    <name evidence="7" type="ORF">CEY00_Acc10033</name>
</gene>
<keyword evidence="2 4" id="KW-0863">Zinc-finger</keyword>
<dbReference type="PROSITE" id="PS50966">
    <property type="entry name" value="ZF_SWIM"/>
    <property type="match status" value="1"/>
</dbReference>
<feature type="compositionally biased region" description="Basic and acidic residues" evidence="5">
    <location>
        <begin position="757"/>
        <end position="770"/>
    </location>
</feature>
<evidence type="ECO:0000259" key="6">
    <source>
        <dbReference type="PROSITE" id="PS50966"/>
    </source>
</evidence>
<reference evidence="8" key="2">
    <citation type="journal article" date="2018" name="BMC Genomics">
        <title>A manually annotated Actinidia chinensis var. chinensis (kiwifruit) genome highlights the challenges associated with draft genomes and gene prediction in plants.</title>
        <authorList>
            <person name="Pilkington S.M."/>
            <person name="Crowhurst R."/>
            <person name="Hilario E."/>
            <person name="Nardozza S."/>
            <person name="Fraser L."/>
            <person name="Peng Y."/>
            <person name="Gunaseelan K."/>
            <person name="Simpson R."/>
            <person name="Tahir J."/>
            <person name="Deroles S.C."/>
            <person name="Templeton K."/>
            <person name="Luo Z."/>
            <person name="Davy M."/>
            <person name="Cheng C."/>
            <person name="McNeilage M."/>
            <person name="Scaglione D."/>
            <person name="Liu Y."/>
            <person name="Zhang Q."/>
            <person name="Datson P."/>
            <person name="De Silva N."/>
            <person name="Gardiner S.E."/>
            <person name="Bassett H."/>
            <person name="Chagne D."/>
            <person name="McCallum J."/>
            <person name="Dzierzon H."/>
            <person name="Deng C."/>
            <person name="Wang Y.Y."/>
            <person name="Barron L."/>
            <person name="Manako K."/>
            <person name="Bowen J."/>
            <person name="Foster T.M."/>
            <person name="Erridge Z.A."/>
            <person name="Tiffin H."/>
            <person name="Waite C.N."/>
            <person name="Davies K.M."/>
            <person name="Grierson E.P."/>
            <person name="Laing W.A."/>
            <person name="Kirk R."/>
            <person name="Chen X."/>
            <person name="Wood M."/>
            <person name="Montefiori M."/>
            <person name="Brummell D.A."/>
            <person name="Schwinn K.E."/>
            <person name="Catanach A."/>
            <person name="Fullerton C."/>
            <person name="Li D."/>
            <person name="Meiyalaghan S."/>
            <person name="Nieuwenhuizen N."/>
            <person name="Read N."/>
            <person name="Prakash R."/>
            <person name="Hunter D."/>
            <person name="Zhang H."/>
            <person name="McKenzie M."/>
            <person name="Knabel M."/>
            <person name="Harris A."/>
            <person name="Allan A.C."/>
            <person name="Gleave A."/>
            <person name="Chen A."/>
            <person name="Janssen B.J."/>
            <person name="Plunkett B."/>
            <person name="Ampomah-Dwamena C."/>
            <person name="Voogd C."/>
            <person name="Leif D."/>
            <person name="Lafferty D."/>
            <person name="Souleyre E.J.F."/>
            <person name="Varkonyi-Gasic E."/>
            <person name="Gambi F."/>
            <person name="Hanley J."/>
            <person name="Yao J.L."/>
            <person name="Cheung J."/>
            <person name="David K.M."/>
            <person name="Warren B."/>
            <person name="Marsh K."/>
            <person name="Snowden K.C."/>
            <person name="Lin-Wang K."/>
            <person name="Brian L."/>
            <person name="Martinez-Sanchez M."/>
            <person name="Wang M."/>
            <person name="Ileperuma N."/>
            <person name="Macnee N."/>
            <person name="Campin R."/>
            <person name="McAtee P."/>
            <person name="Drummond R.S.M."/>
            <person name="Espley R.V."/>
            <person name="Ireland H.S."/>
            <person name="Wu R."/>
            <person name="Atkinson R.G."/>
            <person name="Karunairetnam S."/>
            <person name="Bulley S."/>
            <person name="Chunkath S."/>
            <person name="Hanley Z."/>
            <person name="Storey R."/>
            <person name="Thrimawithana A.H."/>
            <person name="Thomson S."/>
            <person name="David C."/>
            <person name="Testolin R."/>
            <person name="Huang H."/>
            <person name="Hellens R.P."/>
            <person name="Schaffer R.J."/>
        </authorList>
    </citation>
    <scope>NUCLEOTIDE SEQUENCE [LARGE SCALE GENOMIC DNA]</scope>
    <source>
        <strain evidence="8">cv. Red5</strain>
    </source>
</reference>
<evidence type="ECO:0000256" key="3">
    <source>
        <dbReference type="ARBA" id="ARBA00022833"/>
    </source>
</evidence>
<dbReference type="PANTHER" id="PTHR31973:SF149">
    <property type="entry name" value="SWIM-TYPE DOMAIN-CONTAINING PROTEIN"/>
    <property type="match status" value="1"/>
</dbReference>
<dbReference type="SMART" id="SM00666">
    <property type="entry name" value="PB1"/>
    <property type="match status" value="1"/>
</dbReference>
<dbReference type="OrthoDB" id="125347at2759"/>
<dbReference type="SUPFAM" id="SSF54277">
    <property type="entry name" value="CAD &amp; PB1 domains"/>
    <property type="match status" value="1"/>
</dbReference>
<feature type="domain" description="SWIM-type" evidence="6">
    <location>
        <begin position="657"/>
        <end position="699"/>
    </location>
</feature>
<dbReference type="InterPro" id="IPR004332">
    <property type="entry name" value="Transposase_MuDR"/>
</dbReference>
<organism evidence="7 8">
    <name type="scientific">Actinidia chinensis var. chinensis</name>
    <name type="common">Chinese soft-hair kiwi</name>
    <dbReference type="NCBI Taxonomy" id="1590841"/>
    <lineage>
        <taxon>Eukaryota</taxon>
        <taxon>Viridiplantae</taxon>
        <taxon>Streptophyta</taxon>
        <taxon>Embryophyta</taxon>
        <taxon>Tracheophyta</taxon>
        <taxon>Spermatophyta</taxon>
        <taxon>Magnoliopsida</taxon>
        <taxon>eudicotyledons</taxon>
        <taxon>Gunneridae</taxon>
        <taxon>Pentapetalae</taxon>
        <taxon>asterids</taxon>
        <taxon>Ericales</taxon>
        <taxon>Actinidiaceae</taxon>
        <taxon>Actinidia</taxon>
    </lineage>
</organism>
<evidence type="ECO:0000256" key="5">
    <source>
        <dbReference type="SAM" id="MobiDB-lite"/>
    </source>
</evidence>
<dbReference type="InterPro" id="IPR006564">
    <property type="entry name" value="Znf_PMZ"/>
</dbReference>
<keyword evidence="8" id="KW-1185">Reference proteome</keyword>
<dbReference type="InterPro" id="IPR007527">
    <property type="entry name" value="Znf_SWIM"/>
</dbReference>
<dbReference type="Pfam" id="PF00564">
    <property type="entry name" value="PB1"/>
    <property type="match status" value="1"/>
</dbReference>
<proteinExistence type="predicted"/>
<keyword evidence="1" id="KW-0479">Metal-binding</keyword>
<sequence>MAKGKLILICQSGGDFVKNADGSLTYSGGEAQAVNVNSETVFDDLKLKLAEMCNLEYKTVIFKYFLPGNTRTLITLSNGKDLKRMLDFHRNSVTAEVFAIGKEGFDQEALNIYTGSDSSGAHADSDNSSDTPFTLAAKKTARGTMQICKIASPADSVKKRRRTASWKIGVNGPTIVALSDDDGDKRSRKKYSQMVPGKGNFAISQLTKSGDMPLEKLIALWKEGITDIGQEFKDVYEFRDALQKYAIAHRFTYRLKKNDSTCVSCRCVAEGCSWKIHAAWVSAAQSFRIKKFDNTHTCEGQVHPAKNWLVNIIKDRLRDSPHQKPKEIAHGILRDFGIELTYTKVWRGIVDASEDIQGSYKEAYDQLSGYCEKIMETNPGSFAKLVLGDENRFQCLFIAFHASIHGFQKGCRPLLFLESASLNSKYHEVLLTATALDGNDGFLPVAFAIVDFEDDDKWLWFLKELKSALPYSGLMTFVSDREKGLKESVLEVFENAYYGYSIYHLFESFKKSVNAPFHREGKGSLRGLFLAAAHAVRLVGFKKFVEQIKQISSEAYDWVVQIEPEHWTTASFKGEQYNYITENVADSYINLLEEARDLPITQKIDALISMMTELISARQMDSSEWSTKLTPSKMEKLREENVNAHGLKVFISSDTLFEVHEDASHTHVVNLKNWDCTCLGWKITRLPCSHAIAVFNYSRKNLFEYCSDYFTVDRFRLTYSESINPVPVGSSPAEEEEAASDTEHVLPPRPARSSNNRRHDTPKEEDQLQE</sequence>
<evidence type="ECO:0000256" key="4">
    <source>
        <dbReference type="PROSITE-ProRule" id="PRU00325"/>
    </source>
</evidence>
<name>A0A2R6R4R4_ACTCC</name>
<evidence type="ECO:0000256" key="1">
    <source>
        <dbReference type="ARBA" id="ARBA00022723"/>
    </source>
</evidence>
<accession>A0A2R6R4R4</accession>
<evidence type="ECO:0000313" key="8">
    <source>
        <dbReference type="Proteomes" id="UP000241394"/>
    </source>
</evidence>
<dbReference type="Pfam" id="PF10551">
    <property type="entry name" value="MULE"/>
    <property type="match status" value="1"/>
</dbReference>